<organism evidence="1 2">
    <name type="scientific">Penicillium subrubescens</name>
    <dbReference type="NCBI Taxonomy" id="1316194"/>
    <lineage>
        <taxon>Eukaryota</taxon>
        <taxon>Fungi</taxon>
        <taxon>Dikarya</taxon>
        <taxon>Ascomycota</taxon>
        <taxon>Pezizomycotina</taxon>
        <taxon>Eurotiomycetes</taxon>
        <taxon>Eurotiomycetidae</taxon>
        <taxon>Eurotiales</taxon>
        <taxon>Aspergillaceae</taxon>
        <taxon>Penicillium</taxon>
    </lineage>
</organism>
<dbReference type="EMBL" id="MNBE01000177">
    <property type="protein sequence ID" value="OKP12825.1"/>
    <property type="molecule type" value="Genomic_DNA"/>
</dbReference>
<protein>
    <submittedName>
        <fullName evidence="1">Uncharacterized protein</fullName>
    </submittedName>
</protein>
<evidence type="ECO:0000313" key="1">
    <source>
        <dbReference type="EMBL" id="OKP12825.1"/>
    </source>
</evidence>
<sequence>MPRILRDHGRGIVVTKGQRQGIAPILAGIGTYSEYALQLTTNRLKSMNDMYSLEIISMATWWYALTCFFKLESTNSFMNDDNLYFGLRSLYKRAMSLPMAPNRGLSISAYFALSSWNYR</sequence>
<comment type="caution">
    <text evidence="1">The sequence shown here is derived from an EMBL/GenBank/DDBJ whole genome shotgun (WGS) entry which is preliminary data.</text>
</comment>
<accession>A0A1Q5UK16</accession>
<dbReference type="Proteomes" id="UP000186955">
    <property type="component" value="Unassembled WGS sequence"/>
</dbReference>
<proteinExistence type="predicted"/>
<reference evidence="1 2" key="1">
    <citation type="submission" date="2016-10" db="EMBL/GenBank/DDBJ databases">
        <title>Genome sequence of the ascomycete fungus Penicillium subrubescens.</title>
        <authorList>
            <person name="De Vries R.P."/>
            <person name="Peng M."/>
            <person name="Dilokpimol A."/>
            <person name="Hilden K."/>
            <person name="Makela M.R."/>
            <person name="Grigoriev I."/>
            <person name="Riley R."/>
            <person name="Granchi Z."/>
        </authorList>
    </citation>
    <scope>NUCLEOTIDE SEQUENCE [LARGE SCALE GENOMIC DNA]</scope>
    <source>
        <strain evidence="1 2">CBS 132785</strain>
    </source>
</reference>
<keyword evidence="2" id="KW-1185">Reference proteome</keyword>
<name>A0A1Q5UK16_9EURO</name>
<dbReference type="AlphaFoldDB" id="A0A1Q5UK16"/>
<evidence type="ECO:0000313" key="2">
    <source>
        <dbReference type="Proteomes" id="UP000186955"/>
    </source>
</evidence>
<gene>
    <name evidence="1" type="ORF">PENSUB_1557</name>
</gene>